<protein>
    <recommendedName>
        <fullName evidence="2">histidine kinase</fullName>
        <ecNumber evidence="2">2.7.13.3</ecNumber>
    </recommendedName>
</protein>
<dbReference type="InterPro" id="IPR036097">
    <property type="entry name" value="HisK_dim/P_sf"/>
</dbReference>
<keyword evidence="7" id="KW-0472">Membrane</keyword>
<keyword evidence="7" id="KW-0812">Transmembrane</keyword>
<evidence type="ECO:0000256" key="4">
    <source>
        <dbReference type="ARBA" id="ARBA00022679"/>
    </source>
</evidence>
<dbReference type="GO" id="GO:0009927">
    <property type="term" value="F:histidine phosphotransfer kinase activity"/>
    <property type="evidence" value="ECO:0007669"/>
    <property type="project" value="TreeGrafter"/>
</dbReference>
<reference evidence="9 10" key="1">
    <citation type="submission" date="2016-10" db="EMBL/GenBank/DDBJ databases">
        <authorList>
            <person name="Varghese N."/>
            <person name="Submissions S."/>
        </authorList>
    </citation>
    <scope>NUCLEOTIDE SEQUENCE [LARGE SCALE GENOMIC DNA]</scope>
    <source>
        <strain evidence="9 10">DSM 18839</strain>
    </source>
</reference>
<dbReference type="Gene3D" id="1.10.287.130">
    <property type="match status" value="1"/>
</dbReference>
<dbReference type="PANTHER" id="PTHR43047">
    <property type="entry name" value="TWO-COMPONENT HISTIDINE PROTEIN KINASE"/>
    <property type="match status" value="1"/>
</dbReference>
<evidence type="ECO:0000313" key="10">
    <source>
        <dbReference type="Proteomes" id="UP000198615"/>
    </source>
</evidence>
<dbReference type="CDD" id="cd00082">
    <property type="entry name" value="HisKA"/>
    <property type="match status" value="1"/>
</dbReference>
<dbReference type="SMART" id="SM00388">
    <property type="entry name" value="HisKA"/>
    <property type="match status" value="1"/>
</dbReference>
<keyword evidence="6" id="KW-0175">Coiled coil</keyword>
<dbReference type="InterPro" id="IPR036890">
    <property type="entry name" value="HATPase_C_sf"/>
</dbReference>
<dbReference type="GO" id="GO:0005886">
    <property type="term" value="C:plasma membrane"/>
    <property type="evidence" value="ECO:0007669"/>
    <property type="project" value="TreeGrafter"/>
</dbReference>
<feature type="transmembrane region" description="Helical" evidence="7">
    <location>
        <begin position="25"/>
        <end position="52"/>
    </location>
</feature>
<dbReference type="InterPro" id="IPR005467">
    <property type="entry name" value="His_kinase_dom"/>
</dbReference>
<dbReference type="Proteomes" id="UP000198615">
    <property type="component" value="Unassembled WGS sequence"/>
</dbReference>
<keyword evidence="3" id="KW-0597">Phosphoprotein</keyword>
<dbReference type="InterPro" id="IPR035965">
    <property type="entry name" value="PAS-like_dom_sf"/>
</dbReference>
<evidence type="ECO:0000256" key="2">
    <source>
        <dbReference type="ARBA" id="ARBA00012438"/>
    </source>
</evidence>
<dbReference type="SUPFAM" id="SSF47384">
    <property type="entry name" value="Homodimeric domain of signal transducing histidine kinase"/>
    <property type="match status" value="1"/>
</dbReference>
<feature type="transmembrane region" description="Helical" evidence="7">
    <location>
        <begin position="90"/>
        <end position="111"/>
    </location>
</feature>
<dbReference type="InterPro" id="IPR000014">
    <property type="entry name" value="PAS"/>
</dbReference>
<keyword evidence="5 9" id="KW-0418">Kinase</keyword>
<feature type="transmembrane region" description="Helical" evidence="7">
    <location>
        <begin position="64"/>
        <end position="84"/>
    </location>
</feature>
<gene>
    <name evidence="9" type="ORF">SAMN05660686_03088</name>
</gene>
<evidence type="ECO:0000256" key="5">
    <source>
        <dbReference type="ARBA" id="ARBA00022777"/>
    </source>
</evidence>
<sequence length="516" mass="56129">MVLGPHGSKTARVRLSWRSTAGNSWAFSVTLFQLDTFQAFLFFGAAVALVWIARPHPLSFRAALRWMAAGFAALAASRVSVYLLPAPPGVAETLLTAAGIGLFSTGLLHFARNMRRSVTTAELLRSALDTASDGVWLYDSNERVVFTNTRYHELNPEVPSKDAILGYTMEELLRLNQKDKDPKAEVDPESRIQELLAERRSGREIVKEVARPTGITFLIRAKPTRDGGLLVLQTDITALKTAERDLRQAKEAVDAANLDLERKVGDRTRELRQALIQAEMANRSKTDFLANVSHELRTPLNSILGFSEMITGRAYGPIGSDRYLECARYVHDSGVHLLELINEILDVARIEAGQLTIVPQYVGIGDVLKECAAMLTPRAEAKTVALTFSAAPDLPPAFADGLRVKQIVLNLTENAIKFTDTGGAVRVTADASDDGGVRIRISDTGIGMTGPQIEKALERFGQVRSNPMTTREGVGLGLAICKSLMELHGGTLDIDSVPEQGTTVSIVFPPRGTSQG</sequence>
<dbReference type="InterPro" id="IPR003594">
    <property type="entry name" value="HATPase_dom"/>
</dbReference>
<dbReference type="Gene3D" id="3.30.450.20">
    <property type="entry name" value="PAS domain"/>
    <property type="match status" value="1"/>
</dbReference>
<evidence type="ECO:0000313" key="9">
    <source>
        <dbReference type="EMBL" id="SDG02458.1"/>
    </source>
</evidence>
<dbReference type="PROSITE" id="PS50109">
    <property type="entry name" value="HIS_KIN"/>
    <property type="match status" value="1"/>
</dbReference>
<keyword evidence="4" id="KW-0808">Transferase</keyword>
<proteinExistence type="predicted"/>
<dbReference type="Gene3D" id="3.30.565.10">
    <property type="entry name" value="Histidine kinase-like ATPase, C-terminal domain"/>
    <property type="match status" value="1"/>
</dbReference>
<dbReference type="InterPro" id="IPR003661">
    <property type="entry name" value="HisK_dim/P_dom"/>
</dbReference>
<keyword evidence="10" id="KW-1185">Reference proteome</keyword>
<comment type="caution">
    <text evidence="9">The sequence shown here is derived from an EMBL/GenBank/DDBJ whole genome shotgun (WGS) entry which is preliminary data.</text>
</comment>
<feature type="coiled-coil region" evidence="6">
    <location>
        <begin position="232"/>
        <end position="259"/>
    </location>
</feature>
<keyword evidence="7" id="KW-1133">Transmembrane helix</keyword>
<dbReference type="SUPFAM" id="SSF55785">
    <property type="entry name" value="PYP-like sensor domain (PAS domain)"/>
    <property type="match status" value="1"/>
</dbReference>
<evidence type="ECO:0000256" key="3">
    <source>
        <dbReference type="ARBA" id="ARBA00022553"/>
    </source>
</evidence>
<dbReference type="Pfam" id="PF00512">
    <property type="entry name" value="HisKA"/>
    <property type="match status" value="1"/>
</dbReference>
<dbReference type="InterPro" id="IPR004358">
    <property type="entry name" value="Sig_transdc_His_kin-like_C"/>
</dbReference>
<dbReference type="OrthoDB" id="6115735at2"/>
<dbReference type="Pfam" id="PF12860">
    <property type="entry name" value="PAS_7"/>
    <property type="match status" value="1"/>
</dbReference>
<name>A0A8G2BJ91_9PROT</name>
<dbReference type="SUPFAM" id="SSF55874">
    <property type="entry name" value="ATPase domain of HSP90 chaperone/DNA topoisomerase II/histidine kinase"/>
    <property type="match status" value="1"/>
</dbReference>
<dbReference type="NCBIfam" id="TIGR00229">
    <property type="entry name" value="sensory_box"/>
    <property type="match status" value="1"/>
</dbReference>
<evidence type="ECO:0000256" key="7">
    <source>
        <dbReference type="SAM" id="Phobius"/>
    </source>
</evidence>
<feature type="domain" description="Histidine kinase" evidence="8">
    <location>
        <begin position="291"/>
        <end position="512"/>
    </location>
</feature>
<dbReference type="Pfam" id="PF02518">
    <property type="entry name" value="HATPase_c"/>
    <property type="match status" value="1"/>
</dbReference>
<dbReference type="AlphaFoldDB" id="A0A8G2BJ91"/>
<evidence type="ECO:0000259" key="8">
    <source>
        <dbReference type="PROSITE" id="PS50109"/>
    </source>
</evidence>
<accession>A0A8G2BJ91</accession>
<organism evidence="9 10">
    <name type="scientific">Thalassobaculum litoreum DSM 18839</name>
    <dbReference type="NCBI Taxonomy" id="1123362"/>
    <lineage>
        <taxon>Bacteria</taxon>
        <taxon>Pseudomonadati</taxon>
        <taxon>Pseudomonadota</taxon>
        <taxon>Alphaproteobacteria</taxon>
        <taxon>Rhodospirillales</taxon>
        <taxon>Thalassobaculaceae</taxon>
        <taxon>Thalassobaculum</taxon>
    </lineage>
</organism>
<dbReference type="GO" id="GO:0000155">
    <property type="term" value="F:phosphorelay sensor kinase activity"/>
    <property type="evidence" value="ECO:0007669"/>
    <property type="project" value="InterPro"/>
</dbReference>
<dbReference type="EC" id="2.7.13.3" evidence="2"/>
<comment type="catalytic activity">
    <reaction evidence="1">
        <text>ATP + protein L-histidine = ADP + protein N-phospho-L-histidine.</text>
        <dbReference type="EC" id="2.7.13.3"/>
    </reaction>
</comment>
<dbReference type="EMBL" id="FNBW01000009">
    <property type="protein sequence ID" value="SDG02458.1"/>
    <property type="molecule type" value="Genomic_DNA"/>
</dbReference>
<dbReference type="PRINTS" id="PR00344">
    <property type="entry name" value="BCTRLSENSOR"/>
</dbReference>
<evidence type="ECO:0000256" key="1">
    <source>
        <dbReference type="ARBA" id="ARBA00000085"/>
    </source>
</evidence>
<evidence type="ECO:0000256" key="6">
    <source>
        <dbReference type="SAM" id="Coils"/>
    </source>
</evidence>
<dbReference type="SMART" id="SM00387">
    <property type="entry name" value="HATPase_c"/>
    <property type="match status" value="1"/>
</dbReference>
<dbReference type="CDD" id="cd00075">
    <property type="entry name" value="HATPase"/>
    <property type="match status" value="1"/>
</dbReference>
<dbReference type="PANTHER" id="PTHR43047:SF72">
    <property type="entry name" value="OSMOSENSING HISTIDINE PROTEIN KINASE SLN1"/>
    <property type="match status" value="1"/>
</dbReference>